<protein>
    <recommendedName>
        <fullName evidence="8">Major facilitator superfamily (MFS) profile domain-containing protein</fullName>
    </recommendedName>
</protein>
<feature type="transmembrane region" description="Helical" evidence="7">
    <location>
        <begin position="268"/>
        <end position="287"/>
    </location>
</feature>
<evidence type="ECO:0000256" key="7">
    <source>
        <dbReference type="SAM" id="Phobius"/>
    </source>
</evidence>
<dbReference type="InterPro" id="IPR010290">
    <property type="entry name" value="TM_effector"/>
</dbReference>
<feature type="transmembrane region" description="Helical" evidence="7">
    <location>
        <begin position="299"/>
        <end position="318"/>
    </location>
</feature>
<evidence type="ECO:0000313" key="9">
    <source>
        <dbReference type="EMBL" id="AOO85103.1"/>
    </source>
</evidence>
<reference evidence="9 10" key="1">
    <citation type="journal article" date="2015" name="Antonie Van Leeuwenhoek">
        <title>Bosea vaviloviae sp. nov., a new species of slow-growing rhizobia isolated from nodules of the relict species Vavilovia formosa (Stev.) Fed.</title>
        <authorList>
            <person name="Safronova V.I."/>
            <person name="Kuznetsova I.G."/>
            <person name="Sazanova A.L."/>
            <person name="Kimeklis A.K."/>
            <person name="Belimov A.A."/>
            <person name="Andronov E.E."/>
            <person name="Pinaev A.G."/>
            <person name="Chizhevskaya E.P."/>
            <person name="Pukhaev A.R."/>
            <person name="Popov K.P."/>
            <person name="Willems A."/>
            <person name="Tikhonovich I.A."/>
        </authorList>
    </citation>
    <scope>NUCLEOTIDE SEQUENCE [LARGE SCALE GENOMIC DNA]</scope>
    <source>
        <strain evidence="9 10">Vaf18</strain>
        <plasmid evidence="9">unnamed1</plasmid>
    </source>
</reference>
<evidence type="ECO:0000256" key="5">
    <source>
        <dbReference type="ARBA" id="ARBA00022989"/>
    </source>
</evidence>
<dbReference type="PANTHER" id="PTHR23513">
    <property type="entry name" value="INTEGRAL MEMBRANE EFFLUX PROTEIN-RELATED"/>
    <property type="match status" value="1"/>
</dbReference>
<gene>
    <name evidence="9" type="ORF">BHK69_30885</name>
</gene>
<evidence type="ECO:0000256" key="4">
    <source>
        <dbReference type="ARBA" id="ARBA00022692"/>
    </source>
</evidence>
<dbReference type="CDD" id="cd06173">
    <property type="entry name" value="MFS_MefA_like"/>
    <property type="match status" value="1"/>
</dbReference>
<feature type="transmembrane region" description="Helical" evidence="7">
    <location>
        <begin position="234"/>
        <end position="253"/>
    </location>
</feature>
<keyword evidence="9" id="KW-0614">Plasmid</keyword>
<evidence type="ECO:0000313" key="10">
    <source>
        <dbReference type="Proteomes" id="UP000094969"/>
    </source>
</evidence>
<feature type="transmembrane region" description="Helical" evidence="7">
    <location>
        <begin position="324"/>
        <end position="348"/>
    </location>
</feature>
<feature type="transmembrane region" description="Helical" evidence="7">
    <location>
        <begin position="190"/>
        <end position="213"/>
    </location>
</feature>
<feature type="domain" description="Major facilitator superfamily (MFS) profile" evidence="8">
    <location>
        <begin position="17"/>
        <end position="410"/>
    </location>
</feature>
<organism evidence="9 10">
    <name type="scientific">Bosea vaviloviae</name>
    <dbReference type="NCBI Taxonomy" id="1526658"/>
    <lineage>
        <taxon>Bacteria</taxon>
        <taxon>Pseudomonadati</taxon>
        <taxon>Pseudomonadota</taxon>
        <taxon>Alphaproteobacteria</taxon>
        <taxon>Hyphomicrobiales</taxon>
        <taxon>Boseaceae</taxon>
        <taxon>Bosea</taxon>
    </lineage>
</organism>
<geneLocation type="plasmid" evidence="9 10">
    <name>unnamed1</name>
</geneLocation>
<accession>A0A1D7UCK3</accession>
<name>A0A1D7UCK3_9HYPH</name>
<dbReference type="Proteomes" id="UP000094969">
    <property type="component" value="Plasmid unnamed1"/>
</dbReference>
<dbReference type="InterPro" id="IPR036259">
    <property type="entry name" value="MFS_trans_sf"/>
</dbReference>
<dbReference type="Gene3D" id="1.20.1250.20">
    <property type="entry name" value="MFS general substrate transporter like domains"/>
    <property type="match status" value="1"/>
</dbReference>
<dbReference type="Pfam" id="PF05977">
    <property type="entry name" value="MFS_3"/>
    <property type="match status" value="1"/>
</dbReference>
<proteinExistence type="predicted"/>
<feature type="transmembrane region" description="Helical" evidence="7">
    <location>
        <begin position="58"/>
        <end position="79"/>
    </location>
</feature>
<evidence type="ECO:0000256" key="6">
    <source>
        <dbReference type="ARBA" id="ARBA00023136"/>
    </source>
</evidence>
<evidence type="ECO:0000256" key="2">
    <source>
        <dbReference type="ARBA" id="ARBA00022448"/>
    </source>
</evidence>
<dbReference type="PANTHER" id="PTHR23513:SF11">
    <property type="entry name" value="STAPHYLOFERRIN A TRANSPORTER"/>
    <property type="match status" value="1"/>
</dbReference>
<keyword evidence="10" id="KW-1185">Reference proteome</keyword>
<dbReference type="InterPro" id="IPR020846">
    <property type="entry name" value="MFS_dom"/>
</dbReference>
<comment type="subcellular location">
    <subcellularLocation>
        <location evidence="1">Cell membrane</location>
        <topology evidence="1">Multi-pass membrane protein</topology>
    </subcellularLocation>
</comment>
<dbReference type="PROSITE" id="PS50850">
    <property type="entry name" value="MFS"/>
    <property type="match status" value="1"/>
</dbReference>
<keyword evidence="6 7" id="KW-0472">Membrane</keyword>
<dbReference type="RefSeq" id="WP_069694286.1">
    <property type="nucleotide sequence ID" value="NZ_CP017148.1"/>
</dbReference>
<evidence type="ECO:0000256" key="1">
    <source>
        <dbReference type="ARBA" id="ARBA00004651"/>
    </source>
</evidence>
<dbReference type="EMBL" id="CP017148">
    <property type="protein sequence ID" value="AOO85103.1"/>
    <property type="molecule type" value="Genomic_DNA"/>
</dbReference>
<keyword evidence="3" id="KW-1003">Cell membrane</keyword>
<keyword evidence="5 7" id="KW-1133">Transmembrane helix</keyword>
<feature type="transmembrane region" description="Helical" evidence="7">
    <location>
        <begin position="360"/>
        <end position="382"/>
    </location>
</feature>
<dbReference type="KEGG" id="bvv:BHK69_30885"/>
<evidence type="ECO:0000259" key="8">
    <source>
        <dbReference type="PROSITE" id="PS50850"/>
    </source>
</evidence>
<evidence type="ECO:0000256" key="3">
    <source>
        <dbReference type="ARBA" id="ARBA00022475"/>
    </source>
</evidence>
<dbReference type="SUPFAM" id="SSF103473">
    <property type="entry name" value="MFS general substrate transporter"/>
    <property type="match status" value="1"/>
</dbReference>
<sequence>MTNTDHETITTNGLSAVLELVALPKFLLYILGNTISLTGSSIQRIAILWFLWNEAKSTAVLGLFALLSFGPSMITLLYGGLLADTVDQMRIITWSKAVLTIQALVLVIAVPFDMLSINLVLALAVVQSLIYGINQPSNLAFISNSVPRRLLGQALTLNTVGSYVARVSGPLLGGWILSTHGLQMAFVVNFLSYLPLFAAIAIVGSITSSSTHVDKQSSHQRIAGGFQIAVGRRDIAVTLTAYLATAVTIRSYADFLPAIVDGSSTDHALFLGYLNAAIAVGALLGTLPTVYTATNYARYVLLIASNITLACAVVFLFYPTPFPVRLLLALVAGMSTVIGGVGAQTILASLAEDSSRGRVLSIYTLIFRGGPAASGAFIGVVAAKYGMASTFAAASVLCGLVSAVAWRERQQLRVGQ</sequence>
<dbReference type="OrthoDB" id="9809918at2"/>
<dbReference type="AlphaFoldDB" id="A0A1D7UCK3"/>
<dbReference type="GO" id="GO:0022857">
    <property type="term" value="F:transmembrane transporter activity"/>
    <property type="evidence" value="ECO:0007669"/>
    <property type="project" value="InterPro"/>
</dbReference>
<keyword evidence="2" id="KW-0813">Transport</keyword>
<keyword evidence="4 7" id="KW-0812">Transmembrane</keyword>
<dbReference type="GO" id="GO:0005886">
    <property type="term" value="C:plasma membrane"/>
    <property type="evidence" value="ECO:0007669"/>
    <property type="project" value="UniProtKB-SubCell"/>
</dbReference>
<feature type="transmembrane region" description="Helical" evidence="7">
    <location>
        <begin position="388"/>
        <end position="406"/>
    </location>
</feature>